<name>A0A644XH68_9ZZZZ</name>
<evidence type="ECO:0000256" key="1">
    <source>
        <dbReference type="ARBA" id="ARBA00004651"/>
    </source>
</evidence>
<dbReference type="GO" id="GO:0005886">
    <property type="term" value="C:plasma membrane"/>
    <property type="evidence" value="ECO:0007669"/>
    <property type="project" value="UniProtKB-SubCell"/>
</dbReference>
<evidence type="ECO:0000259" key="11">
    <source>
        <dbReference type="PROSITE" id="PS50885"/>
    </source>
</evidence>
<evidence type="ECO:0000256" key="2">
    <source>
        <dbReference type="ARBA" id="ARBA00022475"/>
    </source>
</evidence>
<organism evidence="12">
    <name type="scientific">bioreactor metagenome</name>
    <dbReference type="NCBI Taxonomy" id="1076179"/>
    <lineage>
        <taxon>unclassified sequences</taxon>
        <taxon>metagenomes</taxon>
        <taxon>ecological metagenomes</taxon>
    </lineage>
</organism>
<dbReference type="Gene3D" id="1.10.287.950">
    <property type="entry name" value="Methyl-accepting chemotaxis protein"/>
    <property type="match status" value="1"/>
</dbReference>
<evidence type="ECO:0000256" key="9">
    <source>
        <dbReference type="SAM" id="Phobius"/>
    </source>
</evidence>
<dbReference type="InterPro" id="IPR003660">
    <property type="entry name" value="HAMP_dom"/>
</dbReference>
<dbReference type="SMART" id="SM00283">
    <property type="entry name" value="MA"/>
    <property type="match status" value="1"/>
</dbReference>
<evidence type="ECO:0000256" key="6">
    <source>
        <dbReference type="ARBA" id="ARBA00023136"/>
    </source>
</evidence>
<dbReference type="SUPFAM" id="SSF103190">
    <property type="entry name" value="Sensory domain-like"/>
    <property type="match status" value="1"/>
</dbReference>
<gene>
    <name evidence="12" type="primary">mcpB_8</name>
    <name evidence="12" type="ORF">SDC9_61487</name>
</gene>
<keyword evidence="2" id="KW-1003">Cell membrane</keyword>
<dbReference type="GO" id="GO:0006935">
    <property type="term" value="P:chemotaxis"/>
    <property type="evidence" value="ECO:0007669"/>
    <property type="project" value="UniProtKB-KW"/>
</dbReference>
<dbReference type="PANTHER" id="PTHR32089:SF112">
    <property type="entry name" value="LYSOZYME-LIKE PROTEIN-RELATED"/>
    <property type="match status" value="1"/>
</dbReference>
<feature type="domain" description="Methyl-accepting transducer" evidence="10">
    <location>
        <begin position="384"/>
        <end position="641"/>
    </location>
</feature>
<protein>
    <submittedName>
        <fullName evidence="12">Methyl-accepting chemotaxis protein McpB</fullName>
    </submittedName>
</protein>
<dbReference type="SUPFAM" id="SSF58104">
    <property type="entry name" value="Methyl-accepting chemotaxis protein (MCP) signaling domain"/>
    <property type="match status" value="1"/>
</dbReference>
<feature type="transmembrane region" description="Helical" evidence="9">
    <location>
        <begin position="282"/>
        <end position="305"/>
    </location>
</feature>
<dbReference type="CDD" id="cd12913">
    <property type="entry name" value="PDC1_MCP_like"/>
    <property type="match status" value="1"/>
</dbReference>
<dbReference type="EMBL" id="VSSQ01002389">
    <property type="protein sequence ID" value="MPM15121.1"/>
    <property type="molecule type" value="Genomic_DNA"/>
</dbReference>
<evidence type="ECO:0000256" key="5">
    <source>
        <dbReference type="ARBA" id="ARBA00022989"/>
    </source>
</evidence>
<dbReference type="GO" id="GO:0007165">
    <property type="term" value="P:signal transduction"/>
    <property type="evidence" value="ECO:0007669"/>
    <property type="project" value="UniProtKB-KW"/>
</dbReference>
<evidence type="ECO:0000256" key="3">
    <source>
        <dbReference type="ARBA" id="ARBA00022500"/>
    </source>
</evidence>
<sequence>MKSIKWKIISLVSLVCFFSLLLSSLISYYLSYKTIMEESTEKLKVMSEKYGKSIDNWLSLQGNLVNEIGANLEFNNSYTNENMLKYLQSRSKALPGILDVYIGFHDKNFLSASEWVPEEGYDCTKREWYTKAIASDTVIYSEPYIDTDTKQVVITAAKAVKSDGVIDGVVATDINIESIISEVEKTQPINNSYGFLIGESNEIIVHKNDEFKPSTEGLKNITKVLDGSLSSVLGEDNSKVSFTEQKDYDGMEKYFAVAPIASAKWKMGLAVSKAEVLKPLNALIVSFVIMVIILLGVFSVIALYFSSRISKPIGAVTKLINNTTKLDLKKDIEEGFEKILKNKDETGVIAGAVINLRQKLRETIEVLKDNSESLLSHSTNISVYTDETLQGIQAISLTMDEISAGSLDQAKNTEMGSQQLFNLAEKIQESSSSADKVIELSAQSQFMSEEGINSSERLINSIEANNEALKKISGNIELLSNKSDSVGKIISTIQGISQQTNLLALNAAIEAARAGEAGRGFAVVAEEIKKLSEQSSISTKEIEKIIREIMNEIDASKSSMEEEKAIMIEADRATREAIHKFQRINSTFKDTIEHIKTLTANIKVIEEDKDIVISSIEEVSAVAEESAASIEEVAATVSEQSGAMENIANAVEDLQEISNKLKIIVEGFQI</sequence>
<dbReference type="PROSITE" id="PS50111">
    <property type="entry name" value="CHEMOTAXIS_TRANSDUC_2"/>
    <property type="match status" value="1"/>
</dbReference>
<dbReference type="InterPro" id="IPR033479">
    <property type="entry name" value="dCache_1"/>
</dbReference>
<comment type="subcellular location">
    <subcellularLocation>
        <location evidence="1">Cell membrane</location>
        <topology evidence="1">Multi-pass membrane protein</topology>
    </subcellularLocation>
</comment>
<keyword evidence="3" id="KW-0145">Chemotaxis</keyword>
<dbReference type="InterPro" id="IPR029151">
    <property type="entry name" value="Sensor-like_sf"/>
</dbReference>
<evidence type="ECO:0000256" key="4">
    <source>
        <dbReference type="ARBA" id="ARBA00022692"/>
    </source>
</evidence>
<proteinExistence type="inferred from homology"/>
<dbReference type="PROSITE" id="PS50885">
    <property type="entry name" value="HAMP"/>
    <property type="match status" value="1"/>
</dbReference>
<keyword evidence="4 9" id="KW-0812">Transmembrane</keyword>
<dbReference type="AlphaFoldDB" id="A0A644XH68"/>
<dbReference type="Gene3D" id="6.10.340.10">
    <property type="match status" value="1"/>
</dbReference>
<evidence type="ECO:0000259" key="10">
    <source>
        <dbReference type="PROSITE" id="PS50111"/>
    </source>
</evidence>
<evidence type="ECO:0000313" key="12">
    <source>
        <dbReference type="EMBL" id="MPM15121.1"/>
    </source>
</evidence>
<comment type="caution">
    <text evidence="12">The sequence shown here is derived from an EMBL/GenBank/DDBJ whole genome shotgun (WGS) entry which is preliminary data.</text>
</comment>
<keyword evidence="7" id="KW-0807">Transducer</keyword>
<evidence type="ECO:0000256" key="7">
    <source>
        <dbReference type="ARBA" id="ARBA00023224"/>
    </source>
</evidence>
<dbReference type="Gene3D" id="3.30.450.20">
    <property type="entry name" value="PAS domain"/>
    <property type="match status" value="1"/>
</dbReference>
<dbReference type="InterPro" id="IPR004089">
    <property type="entry name" value="MCPsignal_dom"/>
</dbReference>
<feature type="domain" description="HAMP" evidence="11">
    <location>
        <begin position="307"/>
        <end position="365"/>
    </location>
</feature>
<dbReference type="PANTHER" id="PTHR32089">
    <property type="entry name" value="METHYL-ACCEPTING CHEMOTAXIS PROTEIN MCPB"/>
    <property type="match status" value="1"/>
</dbReference>
<comment type="similarity">
    <text evidence="8">Belongs to the methyl-accepting chemotaxis (MCP) protein family.</text>
</comment>
<dbReference type="CDD" id="cd11386">
    <property type="entry name" value="MCP_signal"/>
    <property type="match status" value="1"/>
</dbReference>
<accession>A0A644XH68</accession>
<dbReference type="Pfam" id="PF02743">
    <property type="entry name" value="dCache_1"/>
    <property type="match status" value="1"/>
</dbReference>
<keyword evidence="5 9" id="KW-1133">Transmembrane helix</keyword>
<dbReference type="Pfam" id="PF00015">
    <property type="entry name" value="MCPsignal"/>
    <property type="match status" value="1"/>
</dbReference>
<reference evidence="12" key="1">
    <citation type="submission" date="2019-08" db="EMBL/GenBank/DDBJ databases">
        <authorList>
            <person name="Kucharzyk K."/>
            <person name="Murdoch R.W."/>
            <person name="Higgins S."/>
            <person name="Loffler F."/>
        </authorList>
    </citation>
    <scope>NUCLEOTIDE SEQUENCE</scope>
</reference>
<evidence type="ECO:0000256" key="8">
    <source>
        <dbReference type="ARBA" id="ARBA00029447"/>
    </source>
</evidence>
<keyword evidence="6 9" id="KW-0472">Membrane</keyword>